<evidence type="ECO:0000256" key="2">
    <source>
        <dbReference type="ARBA" id="ARBA00022527"/>
    </source>
</evidence>
<keyword evidence="6 7" id="KW-0067">ATP-binding</keyword>
<evidence type="ECO:0000313" key="10">
    <source>
        <dbReference type="Proteomes" id="UP001331761"/>
    </source>
</evidence>
<dbReference type="GO" id="GO:0005737">
    <property type="term" value="C:cytoplasm"/>
    <property type="evidence" value="ECO:0007669"/>
    <property type="project" value="TreeGrafter"/>
</dbReference>
<keyword evidence="2" id="KW-0723">Serine/threonine-protein kinase</keyword>
<evidence type="ECO:0000256" key="7">
    <source>
        <dbReference type="PROSITE-ProRule" id="PRU10141"/>
    </source>
</evidence>
<proteinExistence type="predicted"/>
<protein>
    <recommendedName>
        <fullName evidence="1">[RNA-polymerase]-subunit kinase</fullName>
        <ecNumber evidence="1">2.7.11.23</ecNumber>
    </recommendedName>
</protein>
<accession>A0AAN8FUS1</accession>
<sequence length="76" mass="8594">MSREATKRYETIKHLGEGQFANVYKAKDKETGDFVAIKKIKLGSRAEAKDGINRTALREIKLLQEIHHDNIIGVSL</sequence>
<evidence type="ECO:0000256" key="1">
    <source>
        <dbReference type="ARBA" id="ARBA00012409"/>
    </source>
</evidence>
<evidence type="ECO:0000256" key="3">
    <source>
        <dbReference type="ARBA" id="ARBA00022679"/>
    </source>
</evidence>
<dbReference type="PANTHER" id="PTHR24056:SF0">
    <property type="entry name" value="CYCLIN-DEPENDENT KINASE 7"/>
    <property type="match status" value="1"/>
</dbReference>
<dbReference type="InterPro" id="IPR000719">
    <property type="entry name" value="Prot_kinase_dom"/>
</dbReference>
<dbReference type="EMBL" id="WIXE01002649">
    <property type="protein sequence ID" value="KAK5984630.1"/>
    <property type="molecule type" value="Genomic_DNA"/>
</dbReference>
<dbReference type="Pfam" id="PF00069">
    <property type="entry name" value="Pkinase"/>
    <property type="match status" value="1"/>
</dbReference>
<dbReference type="SUPFAM" id="SSF56112">
    <property type="entry name" value="Protein kinase-like (PK-like)"/>
    <property type="match status" value="1"/>
</dbReference>
<keyword evidence="4 7" id="KW-0547">Nucleotide-binding</keyword>
<dbReference type="GO" id="GO:0008353">
    <property type="term" value="F:RNA polymerase II CTD heptapeptide repeat kinase activity"/>
    <property type="evidence" value="ECO:0007669"/>
    <property type="project" value="UniProtKB-EC"/>
</dbReference>
<dbReference type="PROSITE" id="PS00107">
    <property type="entry name" value="PROTEIN_KINASE_ATP"/>
    <property type="match status" value="1"/>
</dbReference>
<evidence type="ECO:0000256" key="4">
    <source>
        <dbReference type="ARBA" id="ARBA00022741"/>
    </source>
</evidence>
<reference evidence="9 10" key="1">
    <citation type="submission" date="2019-10" db="EMBL/GenBank/DDBJ databases">
        <title>Assembly and Annotation for the nematode Trichostrongylus colubriformis.</title>
        <authorList>
            <person name="Martin J."/>
        </authorList>
    </citation>
    <scope>NUCLEOTIDE SEQUENCE [LARGE SCALE GENOMIC DNA]</scope>
    <source>
        <strain evidence="9">G859</strain>
        <tissue evidence="9">Whole worm</tissue>
    </source>
</reference>
<feature type="binding site" evidence="7">
    <location>
        <position position="39"/>
    </location>
    <ligand>
        <name>ATP</name>
        <dbReference type="ChEBI" id="CHEBI:30616"/>
    </ligand>
</feature>
<feature type="domain" description="Protein kinase" evidence="8">
    <location>
        <begin position="9"/>
        <end position="76"/>
    </location>
</feature>
<dbReference type="EC" id="2.7.11.23" evidence="1"/>
<keyword evidence="3" id="KW-0808">Transferase</keyword>
<comment type="caution">
    <text evidence="9">The sequence shown here is derived from an EMBL/GenBank/DDBJ whole genome shotgun (WGS) entry which is preliminary data.</text>
</comment>
<dbReference type="GO" id="GO:0004693">
    <property type="term" value="F:cyclin-dependent protein serine/threonine kinase activity"/>
    <property type="evidence" value="ECO:0007669"/>
    <property type="project" value="TreeGrafter"/>
</dbReference>
<name>A0AAN8FUS1_TRICO</name>
<evidence type="ECO:0000256" key="6">
    <source>
        <dbReference type="ARBA" id="ARBA00022840"/>
    </source>
</evidence>
<dbReference type="GO" id="GO:0045944">
    <property type="term" value="P:positive regulation of transcription by RNA polymerase II"/>
    <property type="evidence" value="ECO:0007669"/>
    <property type="project" value="TreeGrafter"/>
</dbReference>
<dbReference type="Proteomes" id="UP001331761">
    <property type="component" value="Unassembled WGS sequence"/>
</dbReference>
<keyword evidence="5 9" id="KW-0418">Kinase</keyword>
<evidence type="ECO:0000256" key="5">
    <source>
        <dbReference type="ARBA" id="ARBA00022777"/>
    </source>
</evidence>
<dbReference type="PROSITE" id="PS50011">
    <property type="entry name" value="PROTEIN_KINASE_DOM"/>
    <property type="match status" value="1"/>
</dbReference>
<dbReference type="GO" id="GO:0005524">
    <property type="term" value="F:ATP binding"/>
    <property type="evidence" value="ECO:0007669"/>
    <property type="project" value="UniProtKB-UniRule"/>
</dbReference>
<dbReference type="InterPro" id="IPR050108">
    <property type="entry name" value="CDK"/>
</dbReference>
<dbReference type="GO" id="GO:0070985">
    <property type="term" value="C:transcription factor TFIIK complex"/>
    <property type="evidence" value="ECO:0007669"/>
    <property type="project" value="TreeGrafter"/>
</dbReference>
<organism evidence="9 10">
    <name type="scientific">Trichostrongylus colubriformis</name>
    <name type="common">Black scour worm</name>
    <dbReference type="NCBI Taxonomy" id="6319"/>
    <lineage>
        <taxon>Eukaryota</taxon>
        <taxon>Metazoa</taxon>
        <taxon>Ecdysozoa</taxon>
        <taxon>Nematoda</taxon>
        <taxon>Chromadorea</taxon>
        <taxon>Rhabditida</taxon>
        <taxon>Rhabditina</taxon>
        <taxon>Rhabditomorpha</taxon>
        <taxon>Strongyloidea</taxon>
        <taxon>Trichostrongylidae</taxon>
        <taxon>Trichostrongylus</taxon>
    </lineage>
</organism>
<dbReference type="AlphaFoldDB" id="A0AAN8FUS1"/>
<dbReference type="InterPro" id="IPR017441">
    <property type="entry name" value="Protein_kinase_ATP_BS"/>
</dbReference>
<evidence type="ECO:0000259" key="8">
    <source>
        <dbReference type="PROSITE" id="PS50011"/>
    </source>
</evidence>
<dbReference type="PANTHER" id="PTHR24056">
    <property type="entry name" value="CELL DIVISION PROTEIN KINASE"/>
    <property type="match status" value="1"/>
</dbReference>
<keyword evidence="10" id="KW-1185">Reference proteome</keyword>
<dbReference type="InterPro" id="IPR011009">
    <property type="entry name" value="Kinase-like_dom_sf"/>
</dbReference>
<gene>
    <name evidence="9" type="ORF">GCK32_016422</name>
</gene>
<dbReference type="Gene3D" id="3.30.200.20">
    <property type="entry name" value="Phosphorylase Kinase, domain 1"/>
    <property type="match status" value="1"/>
</dbReference>
<evidence type="ECO:0000313" key="9">
    <source>
        <dbReference type="EMBL" id="KAK5984630.1"/>
    </source>
</evidence>